<accession>A0A919C315</accession>
<comment type="caution">
    <text evidence="1">The sequence shown here is derived from an EMBL/GenBank/DDBJ whole genome shotgun (WGS) entry which is preliminary data.</text>
</comment>
<keyword evidence="2" id="KW-1185">Reference proteome</keyword>
<dbReference type="Proteomes" id="UP000619355">
    <property type="component" value="Unassembled WGS sequence"/>
</dbReference>
<evidence type="ECO:0000313" key="1">
    <source>
        <dbReference type="EMBL" id="GHG44092.1"/>
    </source>
</evidence>
<dbReference type="AlphaFoldDB" id="A0A919C315"/>
<protein>
    <submittedName>
        <fullName evidence="1">Uncharacterized protein</fullName>
    </submittedName>
</protein>
<sequence>MARYDSGSGRAAKSADVASFDWIASRMSFTVTVLPPAVSALREGRWGIVGAAVSAAEGFRGVCRRFGSVVLRQRFVAQEVACDAGVRARKP</sequence>
<reference evidence="2" key="1">
    <citation type="journal article" date="2019" name="Int. J. Syst. Evol. Microbiol.">
        <title>The Global Catalogue of Microorganisms (GCM) 10K type strain sequencing project: providing services to taxonomists for standard genome sequencing and annotation.</title>
        <authorList>
            <consortium name="The Broad Institute Genomics Platform"/>
            <consortium name="The Broad Institute Genome Sequencing Center for Infectious Disease"/>
            <person name="Wu L."/>
            <person name="Ma J."/>
        </authorList>
    </citation>
    <scope>NUCLEOTIDE SEQUENCE [LARGE SCALE GENOMIC DNA]</scope>
    <source>
        <strain evidence="2">JCM 4253</strain>
    </source>
</reference>
<evidence type="ECO:0000313" key="2">
    <source>
        <dbReference type="Proteomes" id="UP000619355"/>
    </source>
</evidence>
<gene>
    <name evidence="1" type="ORF">GCM10018980_21610</name>
</gene>
<dbReference type="EMBL" id="BNBF01000005">
    <property type="protein sequence ID" value="GHG44092.1"/>
    <property type="molecule type" value="Genomic_DNA"/>
</dbReference>
<proteinExistence type="predicted"/>
<organism evidence="1 2">
    <name type="scientific">Streptomyces capoamus</name>
    <dbReference type="NCBI Taxonomy" id="68183"/>
    <lineage>
        <taxon>Bacteria</taxon>
        <taxon>Bacillati</taxon>
        <taxon>Actinomycetota</taxon>
        <taxon>Actinomycetes</taxon>
        <taxon>Kitasatosporales</taxon>
        <taxon>Streptomycetaceae</taxon>
        <taxon>Streptomyces</taxon>
    </lineage>
</organism>
<name>A0A919C315_9ACTN</name>